<feature type="compositionally biased region" description="Low complexity" evidence="1">
    <location>
        <begin position="26"/>
        <end position="39"/>
    </location>
</feature>
<protein>
    <submittedName>
        <fullName evidence="3">Extracellular solute-binding protein</fullName>
    </submittedName>
</protein>
<dbReference type="AlphaFoldDB" id="A0A7M2REG4"/>
<organism evidence="3 4">
    <name type="scientific">Blautia liquoris</name>
    <dbReference type="NCBI Taxonomy" id="2779518"/>
    <lineage>
        <taxon>Bacteria</taxon>
        <taxon>Bacillati</taxon>
        <taxon>Bacillota</taxon>
        <taxon>Clostridia</taxon>
        <taxon>Lachnospirales</taxon>
        <taxon>Lachnospiraceae</taxon>
        <taxon>Blautia</taxon>
    </lineage>
</organism>
<dbReference type="PANTHER" id="PTHR43649:SF14">
    <property type="entry name" value="BLR3389 PROTEIN"/>
    <property type="match status" value="1"/>
</dbReference>
<evidence type="ECO:0000313" key="4">
    <source>
        <dbReference type="Proteomes" id="UP000593601"/>
    </source>
</evidence>
<dbReference type="Pfam" id="PF01547">
    <property type="entry name" value="SBP_bac_1"/>
    <property type="match status" value="1"/>
</dbReference>
<evidence type="ECO:0000313" key="3">
    <source>
        <dbReference type="EMBL" id="QOV18528.1"/>
    </source>
</evidence>
<proteinExistence type="predicted"/>
<feature type="signal peptide" evidence="2">
    <location>
        <begin position="1"/>
        <end position="21"/>
    </location>
</feature>
<dbReference type="PROSITE" id="PS51257">
    <property type="entry name" value="PROKAR_LIPOPROTEIN"/>
    <property type="match status" value="1"/>
</dbReference>
<reference evidence="3 4" key="1">
    <citation type="submission" date="2020-10" db="EMBL/GenBank/DDBJ databases">
        <title>Blautia liquoris sp.nov., isolated from the mud in a fermentation cellar used for the production of Chinese strong-flavoured liquor.</title>
        <authorList>
            <person name="Lu L."/>
        </authorList>
    </citation>
    <scope>NUCLEOTIDE SEQUENCE [LARGE SCALE GENOMIC DNA]</scope>
    <source>
        <strain evidence="3 4">LZLJ-3</strain>
    </source>
</reference>
<dbReference type="InterPro" id="IPR050490">
    <property type="entry name" value="Bact_solute-bd_prot1"/>
</dbReference>
<feature type="chain" id="PRO_5032550274" evidence="2">
    <location>
        <begin position="22"/>
        <end position="448"/>
    </location>
</feature>
<sequence>MKKKMTKLCSISLAVLMAATAAGCGSDSPEQSASSQSEAAKSKNSDGKEISYWNIATESPDKDILGQAVDEFNSSTKSGYSVNVVPTQNDTYKEKLVVAMSSGECPDMYSSWSGGPMYEYIDSGFAQPIDDLFNKSEIKDKLMDAAIEQASYNGHIYAVPYQNVSISGIFYNKKMFEKYSLQEPETLSDLENICETLKTNDITPFALANSSKWTGSMYFMNLAVRYGGLMPFQKAVSGEGKFTDESFIKAGNKIQEWVKDGYFPEGVNSLSEDDGQAKQLMYQEKAGMLLCGSWYTATFANDSKEFYQDIGWFPFPTIEGPDADPDIQIGTVGDQFISFSCKDDKLAAAFECAEDHLSDDTIDTEIEKGKIPPIKGIESRITDPVTKKIAKTATEASEIQLWYDQYLPPAVSTAHLDSLQEVFGLTKTPQEAQETMQAAMDEYLNSKK</sequence>
<dbReference type="SUPFAM" id="SSF53850">
    <property type="entry name" value="Periplasmic binding protein-like II"/>
    <property type="match status" value="1"/>
</dbReference>
<evidence type="ECO:0000256" key="1">
    <source>
        <dbReference type="SAM" id="MobiDB-lite"/>
    </source>
</evidence>
<evidence type="ECO:0000256" key="2">
    <source>
        <dbReference type="SAM" id="SignalP"/>
    </source>
</evidence>
<keyword evidence="2" id="KW-0732">Signal</keyword>
<dbReference type="PANTHER" id="PTHR43649">
    <property type="entry name" value="ARABINOSE-BINDING PROTEIN-RELATED"/>
    <property type="match status" value="1"/>
</dbReference>
<dbReference type="Proteomes" id="UP000593601">
    <property type="component" value="Chromosome"/>
</dbReference>
<accession>A0A7M2REG4</accession>
<keyword evidence="4" id="KW-1185">Reference proteome</keyword>
<name>A0A7M2REG4_9FIRM</name>
<dbReference type="EMBL" id="CP063304">
    <property type="protein sequence ID" value="QOV18528.1"/>
    <property type="molecule type" value="Genomic_DNA"/>
</dbReference>
<dbReference type="Gene3D" id="3.40.190.10">
    <property type="entry name" value="Periplasmic binding protein-like II"/>
    <property type="match status" value="2"/>
</dbReference>
<gene>
    <name evidence="3" type="ORF">INP51_10955</name>
</gene>
<feature type="region of interest" description="Disordered" evidence="1">
    <location>
        <begin position="23"/>
        <end position="46"/>
    </location>
</feature>
<dbReference type="KEGG" id="bliq:INP51_10955"/>
<dbReference type="InterPro" id="IPR006059">
    <property type="entry name" value="SBP"/>
</dbReference>
<dbReference type="RefSeq" id="WP_193734890.1">
    <property type="nucleotide sequence ID" value="NZ_CP063304.1"/>
</dbReference>